<evidence type="ECO:0000313" key="2">
    <source>
        <dbReference type="Proteomes" id="UP001195483"/>
    </source>
</evidence>
<gene>
    <name evidence="1" type="ORF">CHS0354_042571</name>
</gene>
<reference evidence="1" key="2">
    <citation type="journal article" date="2021" name="Genome Biol. Evol.">
        <title>Developing a high-quality reference genome for a parasitic bivalve with doubly uniparental inheritance (Bivalvia: Unionida).</title>
        <authorList>
            <person name="Smith C.H."/>
        </authorList>
    </citation>
    <scope>NUCLEOTIDE SEQUENCE</scope>
    <source>
        <strain evidence="1">CHS0354</strain>
        <tissue evidence="1">Mantle</tissue>
    </source>
</reference>
<reference evidence="1" key="1">
    <citation type="journal article" date="2021" name="Genome Biol. Evol.">
        <title>A High-Quality Reference Genome for a Parasitic Bivalve with Doubly Uniparental Inheritance (Bivalvia: Unionida).</title>
        <authorList>
            <person name="Smith C.H."/>
        </authorList>
    </citation>
    <scope>NUCLEOTIDE SEQUENCE</scope>
    <source>
        <strain evidence="1">CHS0354</strain>
    </source>
</reference>
<organism evidence="1 2">
    <name type="scientific">Potamilus streckersoni</name>
    <dbReference type="NCBI Taxonomy" id="2493646"/>
    <lineage>
        <taxon>Eukaryota</taxon>
        <taxon>Metazoa</taxon>
        <taxon>Spiralia</taxon>
        <taxon>Lophotrochozoa</taxon>
        <taxon>Mollusca</taxon>
        <taxon>Bivalvia</taxon>
        <taxon>Autobranchia</taxon>
        <taxon>Heteroconchia</taxon>
        <taxon>Palaeoheterodonta</taxon>
        <taxon>Unionida</taxon>
        <taxon>Unionoidea</taxon>
        <taxon>Unionidae</taxon>
        <taxon>Ambleminae</taxon>
        <taxon>Lampsilini</taxon>
        <taxon>Potamilus</taxon>
    </lineage>
</organism>
<dbReference type="EMBL" id="JAEAOA010002356">
    <property type="protein sequence ID" value="KAK3608582.1"/>
    <property type="molecule type" value="Genomic_DNA"/>
</dbReference>
<dbReference type="AlphaFoldDB" id="A0AAE0WCK3"/>
<dbReference type="Proteomes" id="UP001195483">
    <property type="component" value="Unassembled WGS sequence"/>
</dbReference>
<accession>A0AAE0WCK3</accession>
<reference evidence="1" key="3">
    <citation type="submission" date="2023-05" db="EMBL/GenBank/DDBJ databases">
        <authorList>
            <person name="Smith C.H."/>
        </authorList>
    </citation>
    <scope>NUCLEOTIDE SEQUENCE</scope>
    <source>
        <strain evidence="1">CHS0354</strain>
        <tissue evidence="1">Mantle</tissue>
    </source>
</reference>
<protein>
    <submittedName>
        <fullName evidence="1">Uncharacterized protein</fullName>
    </submittedName>
</protein>
<comment type="caution">
    <text evidence="1">The sequence shown here is derived from an EMBL/GenBank/DDBJ whole genome shotgun (WGS) entry which is preliminary data.</text>
</comment>
<keyword evidence="2" id="KW-1185">Reference proteome</keyword>
<sequence length="109" mass="11956">MSNGSVGKGTDNMVLLALAATLILFVLTVYILSINAATLDTPETSTPKNFTTDTYNKYIRPIRNQADAFNVSVDHYLTAIIQGISQRLIVKLQKEQSTNQLVVERLLAG</sequence>
<proteinExistence type="predicted"/>
<evidence type="ECO:0000313" key="1">
    <source>
        <dbReference type="EMBL" id="KAK3608582.1"/>
    </source>
</evidence>
<name>A0AAE0WCK3_9BIVA</name>